<sequence>MADSQLFRLQDQYRSLFLHYLVIFGECCREIYWVVRVAVGSRSGWEIHLIGSDVEAAQTDFCG</sequence>
<comment type="caution">
    <text evidence="1">The sequence shown here is derived from an EMBL/GenBank/DDBJ whole genome shotgun (WGS) entry which is preliminary data.</text>
</comment>
<proteinExistence type="predicted"/>
<dbReference type="AlphaFoldDB" id="A0A6A4NB94"/>
<keyword evidence="2" id="KW-1185">Reference proteome</keyword>
<reference evidence="2" key="1">
    <citation type="journal article" date="2020" name="Nat. Commun.">
        <title>Genome sequence of the cluster root forming white lupin.</title>
        <authorList>
            <person name="Hufnagel B."/>
            <person name="Marques A."/>
            <person name="Soriano A."/>
            <person name="Marques L."/>
            <person name="Divol F."/>
            <person name="Doumas P."/>
            <person name="Sallet E."/>
            <person name="Mancinotti D."/>
            <person name="Carrere S."/>
            <person name="Marande W."/>
            <person name="Arribat S."/>
            <person name="Keller J."/>
            <person name="Huneau C."/>
            <person name="Blein T."/>
            <person name="Aime D."/>
            <person name="Laguerre M."/>
            <person name="Taylor J."/>
            <person name="Schubert V."/>
            <person name="Nelson M."/>
            <person name="Geu-Flores F."/>
            <person name="Crespi M."/>
            <person name="Gallardo-Guerrero K."/>
            <person name="Delaux P.-M."/>
            <person name="Salse J."/>
            <person name="Berges H."/>
            <person name="Guyot R."/>
            <person name="Gouzy J."/>
            <person name="Peret B."/>
        </authorList>
    </citation>
    <scope>NUCLEOTIDE SEQUENCE [LARGE SCALE GENOMIC DNA]</scope>
    <source>
        <strain evidence="2">cv. Amiga</strain>
    </source>
</reference>
<dbReference type="EMBL" id="WOCE01000020">
    <property type="protein sequence ID" value="KAE9591006.1"/>
    <property type="molecule type" value="Genomic_DNA"/>
</dbReference>
<evidence type="ECO:0000313" key="2">
    <source>
        <dbReference type="Proteomes" id="UP000447434"/>
    </source>
</evidence>
<protein>
    <submittedName>
        <fullName evidence="1">Uncharacterized protein</fullName>
    </submittedName>
</protein>
<dbReference type="Proteomes" id="UP000447434">
    <property type="component" value="Chromosome 20"/>
</dbReference>
<evidence type="ECO:0000313" key="1">
    <source>
        <dbReference type="EMBL" id="KAE9591006.1"/>
    </source>
</evidence>
<accession>A0A6A4NB94</accession>
<gene>
    <name evidence="1" type="ORF">Lalb_Chr20g0113591</name>
</gene>
<organism evidence="1 2">
    <name type="scientific">Lupinus albus</name>
    <name type="common">White lupine</name>
    <name type="synonym">Lupinus termis</name>
    <dbReference type="NCBI Taxonomy" id="3870"/>
    <lineage>
        <taxon>Eukaryota</taxon>
        <taxon>Viridiplantae</taxon>
        <taxon>Streptophyta</taxon>
        <taxon>Embryophyta</taxon>
        <taxon>Tracheophyta</taxon>
        <taxon>Spermatophyta</taxon>
        <taxon>Magnoliopsida</taxon>
        <taxon>eudicotyledons</taxon>
        <taxon>Gunneridae</taxon>
        <taxon>Pentapetalae</taxon>
        <taxon>rosids</taxon>
        <taxon>fabids</taxon>
        <taxon>Fabales</taxon>
        <taxon>Fabaceae</taxon>
        <taxon>Papilionoideae</taxon>
        <taxon>50 kb inversion clade</taxon>
        <taxon>genistoids sensu lato</taxon>
        <taxon>core genistoids</taxon>
        <taxon>Genisteae</taxon>
        <taxon>Lupinus</taxon>
    </lineage>
</organism>
<name>A0A6A4NB94_LUPAL</name>